<dbReference type="Proteomes" id="UP001201463">
    <property type="component" value="Unassembled WGS sequence"/>
</dbReference>
<evidence type="ECO:0000313" key="3">
    <source>
        <dbReference type="Proteomes" id="UP001201463"/>
    </source>
</evidence>
<keyword evidence="1" id="KW-0472">Membrane</keyword>
<name>A0ABS8XDP3_9BURK</name>
<evidence type="ECO:0008006" key="4">
    <source>
        <dbReference type="Google" id="ProtNLM"/>
    </source>
</evidence>
<keyword evidence="3" id="KW-1185">Reference proteome</keyword>
<evidence type="ECO:0000313" key="2">
    <source>
        <dbReference type="EMBL" id="MCE4537532.1"/>
    </source>
</evidence>
<keyword evidence="1" id="KW-1133">Transmembrane helix</keyword>
<reference evidence="2 3" key="1">
    <citation type="submission" date="2021-12" db="EMBL/GenBank/DDBJ databases">
        <title>Genome seq of p7.</title>
        <authorList>
            <person name="Seo T."/>
        </authorList>
    </citation>
    <scope>NUCLEOTIDE SEQUENCE [LARGE SCALE GENOMIC DNA]</scope>
    <source>
        <strain evidence="2 3">P7</strain>
    </source>
</reference>
<feature type="transmembrane region" description="Helical" evidence="1">
    <location>
        <begin position="115"/>
        <end position="134"/>
    </location>
</feature>
<accession>A0ABS8XDP3</accession>
<dbReference type="EMBL" id="JAJTWT010000003">
    <property type="protein sequence ID" value="MCE4537532.1"/>
    <property type="molecule type" value="Genomic_DNA"/>
</dbReference>
<organism evidence="2 3">
    <name type="scientific">Pelomonas caseinilytica</name>
    <dbReference type="NCBI Taxonomy" id="2906763"/>
    <lineage>
        <taxon>Bacteria</taxon>
        <taxon>Pseudomonadati</taxon>
        <taxon>Pseudomonadota</taxon>
        <taxon>Betaproteobacteria</taxon>
        <taxon>Burkholderiales</taxon>
        <taxon>Sphaerotilaceae</taxon>
        <taxon>Roseateles</taxon>
    </lineage>
</organism>
<sequence length="349" mass="37682">MRWPGAVPSFKPGDLGWMLLVGAATLVANGTPLNNGMSPGATLDALAYNVLQFGVPAVLLLRLADALVDAGRLPVWLAYAGVVALTVVGGVWLIAPRLYPLLGKVGWWTWENDFALASTTLIWHGLGVAVYVQLRFSRRAQARLATLQDTAARRERQLAATQLLALQARVDPALLSERLAAIDDELLHQPQRAQARLAALIDWLRALQPHVEAEVSTLAREVAALRAYARLVGTDAQHTERLHLAGLGEPPEWPLAPMVLLPLVRPLLDDGTTLWSLSLHATPATAELRLRALGPDLSLTRLAAGRVPLAELAQRLRAVHGQAASLTLTVEDMPLFKLIWPLPAAAPPT</sequence>
<evidence type="ECO:0000256" key="1">
    <source>
        <dbReference type="SAM" id="Phobius"/>
    </source>
</evidence>
<dbReference type="RefSeq" id="WP_233391506.1">
    <property type="nucleotide sequence ID" value="NZ_JAJTWT010000003.1"/>
</dbReference>
<comment type="caution">
    <text evidence="2">The sequence shown here is derived from an EMBL/GenBank/DDBJ whole genome shotgun (WGS) entry which is preliminary data.</text>
</comment>
<proteinExistence type="predicted"/>
<keyword evidence="1" id="KW-0812">Transmembrane</keyword>
<protein>
    <recommendedName>
        <fullName evidence="4">Histidine kinase</fullName>
    </recommendedName>
</protein>
<gene>
    <name evidence="2" type="ORF">LXT12_09750</name>
</gene>
<feature type="transmembrane region" description="Helical" evidence="1">
    <location>
        <begin position="76"/>
        <end position="95"/>
    </location>
</feature>